<name>A0A067TN56_GALM3</name>
<gene>
    <name evidence="1" type="ORF">GALMADRAFT_208488</name>
</gene>
<organism evidence="1 2">
    <name type="scientific">Galerina marginata (strain CBS 339.88)</name>
    <dbReference type="NCBI Taxonomy" id="685588"/>
    <lineage>
        <taxon>Eukaryota</taxon>
        <taxon>Fungi</taxon>
        <taxon>Dikarya</taxon>
        <taxon>Basidiomycota</taxon>
        <taxon>Agaricomycotina</taxon>
        <taxon>Agaricomycetes</taxon>
        <taxon>Agaricomycetidae</taxon>
        <taxon>Agaricales</taxon>
        <taxon>Agaricineae</taxon>
        <taxon>Strophariaceae</taxon>
        <taxon>Galerina</taxon>
    </lineage>
</organism>
<proteinExistence type="predicted"/>
<evidence type="ECO:0008006" key="3">
    <source>
        <dbReference type="Google" id="ProtNLM"/>
    </source>
</evidence>
<reference evidence="2" key="1">
    <citation type="journal article" date="2014" name="Proc. Natl. Acad. Sci. U.S.A.">
        <title>Extensive sampling of basidiomycete genomes demonstrates inadequacy of the white-rot/brown-rot paradigm for wood decay fungi.</title>
        <authorList>
            <person name="Riley R."/>
            <person name="Salamov A.A."/>
            <person name="Brown D.W."/>
            <person name="Nagy L.G."/>
            <person name="Floudas D."/>
            <person name="Held B.W."/>
            <person name="Levasseur A."/>
            <person name="Lombard V."/>
            <person name="Morin E."/>
            <person name="Otillar R."/>
            <person name="Lindquist E.A."/>
            <person name="Sun H."/>
            <person name="LaButti K.M."/>
            <person name="Schmutz J."/>
            <person name="Jabbour D."/>
            <person name="Luo H."/>
            <person name="Baker S.E."/>
            <person name="Pisabarro A.G."/>
            <person name="Walton J.D."/>
            <person name="Blanchette R.A."/>
            <person name="Henrissat B."/>
            <person name="Martin F."/>
            <person name="Cullen D."/>
            <person name="Hibbett D.S."/>
            <person name="Grigoriev I.V."/>
        </authorList>
    </citation>
    <scope>NUCLEOTIDE SEQUENCE [LARGE SCALE GENOMIC DNA]</scope>
    <source>
        <strain evidence="2">CBS 339.88</strain>
    </source>
</reference>
<protein>
    <recommendedName>
        <fullName evidence="3">F-box domain-containing protein</fullName>
    </recommendedName>
</protein>
<dbReference type="Proteomes" id="UP000027222">
    <property type="component" value="Unassembled WGS sequence"/>
</dbReference>
<accession>A0A067TN56</accession>
<dbReference type="OrthoDB" id="3053757at2759"/>
<dbReference type="EMBL" id="KL142372">
    <property type="protein sequence ID" value="KDR80383.1"/>
    <property type="molecule type" value="Genomic_DNA"/>
</dbReference>
<keyword evidence="2" id="KW-1185">Reference proteome</keyword>
<evidence type="ECO:0000313" key="1">
    <source>
        <dbReference type="EMBL" id="KDR80383.1"/>
    </source>
</evidence>
<dbReference type="AlphaFoldDB" id="A0A067TN56"/>
<sequence length="395" mass="45076">MEIRCPRLPIEITHEIIDVLSSLTDGRESLLSCALVSHEFHARVLHHLFASVAIRQKAATEADGAKASKRLHDLAQIIDRNPQIATRIFSFHLKICSKQVDNFSDRSHHRWITEDTNLPFILPKLIRIREFRLNNADNFFDFGALNSSVISTLRAFFGSSSLESILFAAISNVPLDLLAHCANLKKLRLQLIPNFLGYPSNRTLRVALLGSEDVAVLWRVLQQTLQTLQHLIIVLWDFNTSLPNNSVNLSHLRALLSLTLSYKTYLSRSTWSPARLCEFFEFEGIITLESLEIKIVWVGVKYNQEQRMAFQTADSWAAFDEVITSGKFVALKELKLDLRLVYSPTSEPQHLDEEQENKRLLSYMEPLLPKISASRIRFQLKINLIRREATSSGNA</sequence>
<evidence type="ECO:0000313" key="2">
    <source>
        <dbReference type="Proteomes" id="UP000027222"/>
    </source>
</evidence>
<dbReference type="HOGENOM" id="CLU_698391_0_0_1"/>